<evidence type="ECO:0000256" key="1">
    <source>
        <dbReference type="SAM" id="MobiDB-lite"/>
    </source>
</evidence>
<sequence>MRTLPEFKEDTSLSDHLNEFQGIIDQMLGMDIKFEDEILGLLLLNSLLESWETFKVSITNSVPNSVVSLQMANGSVLNEEMKRKGEKLEKGTKGGREKSKSKYKSRYKNVKAYTEALFLVKKENKDKKGKSKEKDDDDDDDRVTIATGDDLVILRDFDSVNLVFDVSIATLHVTPRKKFFTSYTSDDFGVLKMDNDDVTEVIDVGDCGYSILSDCGVGPSPPV</sequence>
<proteinExistence type="predicted"/>
<feature type="non-terminal residue" evidence="2">
    <location>
        <position position="1"/>
    </location>
</feature>
<gene>
    <name evidence="2" type="ORF">CR513_15018</name>
</gene>
<dbReference type="EMBL" id="QJKJ01002720">
    <property type="protein sequence ID" value="RDY01631.1"/>
    <property type="molecule type" value="Genomic_DNA"/>
</dbReference>
<keyword evidence="3" id="KW-1185">Reference proteome</keyword>
<dbReference type="Proteomes" id="UP000257109">
    <property type="component" value="Unassembled WGS sequence"/>
</dbReference>
<evidence type="ECO:0000313" key="2">
    <source>
        <dbReference type="EMBL" id="RDY01631.1"/>
    </source>
</evidence>
<reference evidence="2" key="1">
    <citation type="submission" date="2018-05" db="EMBL/GenBank/DDBJ databases">
        <title>Draft genome of Mucuna pruriens seed.</title>
        <authorList>
            <person name="Nnadi N.E."/>
            <person name="Vos R."/>
            <person name="Hasami M.H."/>
            <person name="Devisetty U.K."/>
            <person name="Aguiy J.C."/>
        </authorList>
    </citation>
    <scope>NUCLEOTIDE SEQUENCE [LARGE SCALE GENOMIC DNA]</scope>
    <source>
        <strain evidence="2">JCA_2017</strain>
    </source>
</reference>
<evidence type="ECO:0000313" key="3">
    <source>
        <dbReference type="Proteomes" id="UP000257109"/>
    </source>
</evidence>
<feature type="region of interest" description="Disordered" evidence="1">
    <location>
        <begin position="80"/>
        <end position="105"/>
    </location>
</feature>
<accession>A0A371HFQ5</accession>
<feature type="compositionally biased region" description="Basic and acidic residues" evidence="1">
    <location>
        <begin position="80"/>
        <end position="100"/>
    </location>
</feature>
<protein>
    <recommendedName>
        <fullName evidence="4">Retrovirus-related Pol polyprotein from transposon TNT 1-94</fullName>
    </recommendedName>
</protein>
<name>A0A371HFQ5_MUCPR</name>
<comment type="caution">
    <text evidence="2">The sequence shown here is derived from an EMBL/GenBank/DDBJ whole genome shotgun (WGS) entry which is preliminary data.</text>
</comment>
<evidence type="ECO:0008006" key="4">
    <source>
        <dbReference type="Google" id="ProtNLM"/>
    </source>
</evidence>
<dbReference type="AlphaFoldDB" id="A0A371HFQ5"/>
<dbReference type="Pfam" id="PF14223">
    <property type="entry name" value="Retrotran_gag_2"/>
    <property type="match status" value="1"/>
</dbReference>
<organism evidence="2 3">
    <name type="scientific">Mucuna pruriens</name>
    <name type="common">Velvet bean</name>
    <name type="synonym">Dolichos pruriens</name>
    <dbReference type="NCBI Taxonomy" id="157652"/>
    <lineage>
        <taxon>Eukaryota</taxon>
        <taxon>Viridiplantae</taxon>
        <taxon>Streptophyta</taxon>
        <taxon>Embryophyta</taxon>
        <taxon>Tracheophyta</taxon>
        <taxon>Spermatophyta</taxon>
        <taxon>Magnoliopsida</taxon>
        <taxon>eudicotyledons</taxon>
        <taxon>Gunneridae</taxon>
        <taxon>Pentapetalae</taxon>
        <taxon>rosids</taxon>
        <taxon>fabids</taxon>
        <taxon>Fabales</taxon>
        <taxon>Fabaceae</taxon>
        <taxon>Papilionoideae</taxon>
        <taxon>50 kb inversion clade</taxon>
        <taxon>NPAAA clade</taxon>
        <taxon>indigoferoid/millettioid clade</taxon>
        <taxon>Phaseoleae</taxon>
        <taxon>Mucuna</taxon>
    </lineage>
</organism>
<dbReference type="OrthoDB" id="116316at2759"/>